<dbReference type="InterPro" id="IPR024973">
    <property type="entry name" value="ESPR"/>
</dbReference>
<feature type="region of interest" description="Disordered" evidence="1">
    <location>
        <begin position="2734"/>
        <end position="2767"/>
    </location>
</feature>
<feature type="compositionally biased region" description="Low complexity" evidence="1">
    <location>
        <begin position="1250"/>
        <end position="1283"/>
    </location>
</feature>
<organism evidence="3 4">
    <name type="scientific">Parasutterella excrementihominis</name>
    <dbReference type="NCBI Taxonomy" id="487175"/>
    <lineage>
        <taxon>Bacteria</taxon>
        <taxon>Pseudomonadati</taxon>
        <taxon>Pseudomonadota</taxon>
        <taxon>Betaproteobacteria</taxon>
        <taxon>Burkholderiales</taxon>
        <taxon>Sutterellaceae</taxon>
        <taxon>Parasutterella</taxon>
    </lineage>
</organism>
<dbReference type="RefSeq" id="WP_155168163.1">
    <property type="nucleotide sequence ID" value="NZ_WNCA01000004.1"/>
</dbReference>
<feature type="domain" description="ESPR" evidence="2">
    <location>
        <begin position="1"/>
        <end position="32"/>
    </location>
</feature>
<evidence type="ECO:0000259" key="2">
    <source>
        <dbReference type="Pfam" id="PF13018"/>
    </source>
</evidence>
<feature type="region of interest" description="Disordered" evidence="1">
    <location>
        <begin position="1234"/>
        <end position="1283"/>
    </location>
</feature>
<gene>
    <name evidence="3" type="ORF">GMD42_02375</name>
</gene>
<dbReference type="Pfam" id="PF13018">
    <property type="entry name" value="ESPR"/>
    <property type="match status" value="1"/>
</dbReference>
<dbReference type="EMBL" id="WNCL01000004">
    <property type="protein sequence ID" value="MTU42484.1"/>
    <property type="molecule type" value="Genomic_DNA"/>
</dbReference>
<accession>A0A6I3S1Q2</accession>
<feature type="compositionally biased region" description="Basic and acidic residues" evidence="1">
    <location>
        <begin position="2741"/>
        <end position="2761"/>
    </location>
</feature>
<evidence type="ECO:0000313" key="3">
    <source>
        <dbReference type="EMBL" id="MTU42484.1"/>
    </source>
</evidence>
<sequence length="5802" mass="595489">MNKIYKVIWNVCRGIHVVTDENHRAHGKETSSLIVPVELLVMEASLLTLPLTAVAEALDHAITVDPNWTGTTITSSQDNLHHDISTSYINGSVAANKFTQFRVGEKHLVDMHLPENTNHLVNFVDNKISVNGTVNALKENKIGGNLYFVSPQGMIVGKTGVINAGSLTAVITTDDAYKKYSELSDKKLPLGLGQTEEQALATLQKMQQGEVPLNPVGVITVNGSINAGNRITLAASQIHLEFGAKLSNLETDFKNLVHIKEGQNIVTKSSVSDTLVTQEAADGSGDILLLARSDSSGTGSIAGSVTKQKVQAKVKVANGASVKSRGNVKVSSMAGNGVYDIDKKLRPSGYDKLTEEEKAKKDREIGHFVSDGKHKLLDVSSEIRIDGVITAAKDLDVNSVAENRLVKSSTTMADLSTGLTLEILGTATPFNEAVYYADLKTSSLINIGKDASLSAGQNLSLDSVADTKLEAGTSTSLFDLFNTESTQKVPSIAAIVALADSSSTVNVAGSLRAGKDLTITSADDLTVEASATAATKESKAVQTSVLVARLKGTSDINVESSALLDIVKDAGKVEISSNQNSSVKTESSVVVQEGSYGGLAFNYTELDTHSNVLLNTGFTNEALEASVIAKNVTDDLTIKADNAVGASGMSKLLYDTIGAVSRDFVAGLMGQAGQGVDSKFDSTKFKLGGAVGVILGSQTSSVIVNTPVIEGRSIGLQTAGNLTISSDALLRDHHYLVTSKVSSAAPEGETSQTKLQGSLAVLVALSGDEKEAVRSILEIGNGSVLKANNGQLVLDSEAEIEWNRLTKMKEDFAKARDRLKAIFAHEFKDQWAKVEEAFDKVDADFNSVSDANLSFIEKIKKVGTSFGTLGTALGTFFGEVKVIGSAGAETGNVVMSLLEFIKPTNYLNAYAAAAGDASSDNSAWSATGTAMVINQKTASLLTVGKNTRIEAHGMPSADAQESKNNGNLVVRSNALNESLVLGGKAATVFGIPIPDMEKASALGATVVYNQLTSSSRLIVRENAQLTADNVALLTAQDSIYGLTIGAAADVNKGDLSLEGLAAVAVTNGTNLVWLDDESQVKGSSVEVGAKRDDDVQTIAGAVVVDISDNANKAAGAGIAVNTGKLGNELRVKDNDVIAEQDRSLYDAQGFLEASGADGKVNLLASEDLAMNAIGVAGGVGVSGHSPESNEPPGKISQFFSGLGDKASYVKEGLSFYLEEGGPLLAQKANGLGHSIRDKFNHNQSQNDPTSSSMSGNNNSNLAQNGSTASTTSSSTSGVAQGGTSQFQLGAAGSAAWNDTDTENEVNIEVGNFQIKAPEEVSVDAVTDKWVGAWAGAAGINYISELNAANYAAGIAGAVAGNTGNYKTAVNIDAAKLNSQGLRFNTDLKKLNIRAVSDGTTVAEGLAAALSLGAAKFSGAFDAGVSANLIENSVTTNVKGLSQLEGTFFNTSYNQASWAGDTQVTGGIGFSFGKGGNTGAKSFGGSLIFAVADIDNTVSSEFADSTLKIAGNSAVRALSDMTQVTTAVSSAVTTGESSFALSGAAATSELTNNVSTTLNNLNISLAGEGGFEGTARSSGGQEADEFETLADRKWYVDNLGELSNESYFKDVGLRTAPDAEETGKDGSEEKTQKLGDLYDQAGKMKQVTVAVSPAIGAGGSSGGAAVVVNQIHNQFAVNASRNVINSDNASSSVVLDAKDDAFSLGTAVGVAGGKGKFNAAGSVVVSNVDQGASVAVNDLTSTVNRLNVHADSAATTVNVGGSFGVNVGDGAIGAVGASVVVANTNNTASADVDGLNLSSVQFADSKLDIAASNRASAWAAAADGAVSVSGLGIGGAVAVNRVKNDALVQLKNSRLTGLKEASLHSSDTAAVWTLAGNVSVAAKGKAGLSGAVAYASSRSSQTQALVDSVVIAQPDGSNNLTDFTTDAQADDHISTLVLSVGVAGGNVGLSGAAGTNEINRSVNASVNNLSTVQYAKDQTTQGVKDQAAKALNALSVHASSSTNIDNLGIVAGVGAQGVGIGVGVAVNRVNTDTTAALSASDKQRLVSSDTLTVLAESNNDIDTIGIGGAGGSKAGVAASTAINLVTNNTAARTNNLNAEYAGAALIQAQSDDTIGTYGGQIQGAQNAAVGATVTVSEKRGITQTEILNSDIVRSAQETSSVLTTKAGVDENAINSNIVNDVSLAASLRDARQDKTFSGLMVDASSTETFKTFYITGGGAKDATVTATGNVNYLGGKTETKVQSSNLNAGSGALMVGASDAANVDTVIATASGALGAAIGVVTNVITTDHLTGVVVTGTSTDKSSLTGTSVSVDADAKEGISSLLIAASGAQYAAVSASVNVNRQLSDVSAAVDQTEVLGSFAQNANYLGRITTSAITAAGSQYAAVPISVVINYADNAVSSSVAHSILRAEGQSASVGANRISEFSSLNVTASGAMYGAAAGLVNVNTIEGATSAEVNDSEVKAGQFSVNAENEDHLKVTDVTATGAIGSLGASVVVSYFKGSSAANLRNSIVTADKLTVSSLQDHYVNGTVAFASGGIGTIGANVFSLVIGSRDNPFASNRQDLGSAEDTVNKYLSDYASSGTGSLGFITENDELTQEEKDKIVGSAAAADASVSSGSGNGTSVVVSGNYLTVGSSDVSVKEDSKAGSIDVTLGSGSAGAGVLAASVITLRRHYNNKVNLSGNTITSKDNFNVLNSLEGKTNLEAIQTSLALASGTAAYADAEITGGASTIWDGNVSGGSKLEEPKPDGSKDEGNKAEENKPQTTNPVFEIKTENKSEIHLKSFGITVAAASGGGMVAEIRDKSRVESQVLNSRINSSFNASAVRQQKLFAESTAGYGGAINGVGALAKVYDGTDGEISTRTIFNGNTAGGDVSLTTNNRPDITVKSYGAGAGGLGIGVVQSIAETRGKVISEVTGNVFSHANLTVAAGAGLGDESEALKMTADSQTYGGAIIASIPVNTSELTNSNQVESKIELSGDSSLENFTSVTEGSAVYLSKTTAGTGGTIASGNNSAEVNHKVSVKNEVSSSSSVGLKSAAVTASNKEKATVLADSAGGGIILAEGTDLDANAAQVKHTDRSDTTLTVSGRWNIQDAASFVTSGEHNIGMKADNTKGALAGGSGASLINDMQGTNKVSIGDGSAINASGILVGASDNWDVHAAEGTYAVDSRVYGAFVGTGIKASNTENRTQQVDIGKNVVLTADDLTISAKNVGRTSLKVRAQTAGAVAGVTAENFETLNTQNRINLADGVRLTANSAEGTLTIAASSDEDVEAQSVGDVQGAAVAGAGAKVSVNQNRTNEVNVGSGSNILSKGKLAIRAGRDADGSNSQFDLVSYAHAYSHSAIGGTDSEVSDSLNLTNKLNLNGEIKSWRDTELYAQSGDVSTEETARYWFWTSASDAGEVSIASTAAGTKSKNLTTDNKIQVGGLVQAGVNTKADIQISGIASPNESGVTLDSQNPLTITKTGVDDESVSGVKAESLTNMYWQRHEELQKAMQDYGTTNPSLLAAYKAEDELLLTTMEQKGLLIRGENGNFSLIDQTSRPYVQISNVTVSGGNISVFTDSVTGGGSLIAKTAEGINIDNQATVALKLSDIQILDKGGEFKLNDQVVIDKTGALSSFRGQLTTSANSEAPSIKVNSAYNGLVLVTSDGKEQRINPDTSIDISGKLINRAGNISVSSGGDVYADKTASISAGGSLGITAKGSITQSYRGGLFNVGGDVEELWKDEVGKLGSNSSVSSNANHVYGPGKLGNVDNGQAGDMVAGGSVFLAADAINLNGYVQSGYAKYGLTLSDTEVDKKIASIKANWQAHGSPSDVNSRTPQYALQEGGPVWDEASNSYKYQVAAWYDPVNDRVIVDDISPQGGQIYITGRVASTGGGQLSVANGSADININVGNRDVLLGNVDTGNIEGLIQITDTNSGFKGRPDSAIAKVTEIRKGDFVAYWLSADGTKSSAIPDSDSSYNPLKDQLYGWTDGKGSTTVTTRYNSQKFTVWDAFDYGEPTNWASVNTTTVRDADLANGSTIWVADRPEGKNENFEAWTTQVSSSESSTVTHWTTYNTWVHFSGTHHTQKVTTTSTSTLYSYTVKADHQVGTSFLSGTNSIVIESGKSVLLGGAVNAQGGSVSLIAGNNILNQSGAAAIIGASNLTLKADSGSIGSEGSAIKWTAAGSSDKQLNLAATAGKSIYIDAKNLNSGASVSGSLNAGETVSAEFRGGVDLNSLSGQKLSLVSQEGGINIKSLDHEEASDLSQRLDLTAAGDISLKSVGDISVGQISTSGDVTIDSAGNIYDAIDRSDRDERSAQKRLESWIEAGILTSDGTSNEGARFAKDEQDIKNGITSDFNRYQAYLNHEQEAEKGRVRALTTEEQKDFAALKSRFAGCGSAEDAINKEANIPGSALNLVQASKDNYGWTQNELLFAVSEAILNPDPSYVPESGVANIKAANITLKSGAGIGQELDGHTANISDLDASTEKGLNLYKLLAPAEANDVTWNKEAGTLTINLKKAFEVHQSSDTKLNADAVNSIYLQSDSENTLNLGSLSSQNGDIRLTATNGITLSGEGAVKAKDVILRAGLGSIGSADKLLKTAITGSAVFSGNRGVFVDQDGTLNLQSVASGNDVVLKADNIYSVKNATGQAGRISGTNFAFETGGDVGRADAALVLESVNDFNVVLKGKPQNVYLQANRDSEMSVSVTEETVTSNVEISTEGSLKVKKLVSEDGEIEFNAKKTLTIEEIQAKRDVAAEANTIHLNGTAKTSDSNLTLKAGSSLSVADHSTLSALNGTLDLSAPETTFGKALTLEAKKLGVTASNDISLTGSSLTAGTDGLSLVSSEGSVSINGGALTSQNSINVSSAKDTTISRTAVSSEGNDAEAGVFLSSSEGAVKVSDGSINSNGSVKLSAVTDAQLTNVSVSAKGTGEGSGVEVNSSQGSVMIDAGKLDSQSSIRLTSAAGTQVTGADLIAAGTGESEGLFINSNGGAVEVTSNTVSSGSVIDIESQKGASLTVESLNAAGKLDVESKEGSINVSSEANGNTGGLQVAAESGSVTLRGLNVDSSTDIDVQAKDSISVTGGSLKNNDGSNLILVSKEGNLNLALNEKNLSADTITLKGKGELNLTGYTLVASKGDLKVSAGGLNIKDASLSTSTPGSVLLSAEEGNVDSNNKTSIDSAGSLEVGAAGRVDLSGAKVEYSEVGVLRLVAGSTDSDALKVFAHENNTFKGAEVVLDSAGGLIFADEAPITVEASSGKAVLKGQKIDLKSGSSVKAAGEATVRGYDSLVLGDNISVGGSSVSITGGQQAFSLGNNVSLAATNGGIEVLADADATLGGSLNVNASLKDPSAGDEAPIRIGAQGVLNVTEDEFEVIAENGSVDIFGGNGLNIKNDLTIVSASDSSLISERGLIDIGNKATVKAGTQSGLSQENPLYGKVSVIAGDSFTIGDEAQILSDDLLVSAQKDVRFGDKATLVGATDGVTVRSSEGSIYMGENLTVTSKAVKTLFEAGKDIVIDRDAKLDSQENSVVFSAGENIRFEEDFAVHGKGFELNALGSLLVGDRATVQTKFGKYETGSIESLPQTSIDVKGDVRFGNDATFRTTMLSMSAGDDENHTEGNITFGARASIQTSVLGAVIDAQGDIAFGAGANIRTQEDQEDSYVRISSRGQTSFGENAFVTSGTSLDIIGNKGIFLDKGAVLQSKLEDGSKNHTSLVSEHGDIRLGENSVVQGQTAYIRTGDESGVGGGSIELGDNSQVSARDNVSMNVTGDVVLDGQFLSTSLHETEIRSSEGNVVLKDESELISYGDVYLDAAGSIDIGFLYFCR</sequence>
<evidence type="ECO:0000256" key="1">
    <source>
        <dbReference type="SAM" id="MobiDB-lite"/>
    </source>
</evidence>
<proteinExistence type="predicted"/>
<evidence type="ECO:0000313" key="4">
    <source>
        <dbReference type="Proteomes" id="UP000462362"/>
    </source>
</evidence>
<name>A0A6I3S1Q2_9BURK</name>
<comment type="caution">
    <text evidence="3">The sequence shown here is derived from an EMBL/GenBank/DDBJ whole genome shotgun (WGS) entry which is preliminary data.</text>
</comment>
<dbReference type="NCBIfam" id="NF012204">
    <property type="entry name" value="adhes_FxxPxG"/>
    <property type="match status" value="1"/>
</dbReference>
<protein>
    <submittedName>
        <fullName evidence="3">Leukotoxin LktA family filamentous adhesin</fullName>
    </submittedName>
</protein>
<dbReference type="Proteomes" id="UP000462362">
    <property type="component" value="Unassembled WGS sequence"/>
</dbReference>
<reference evidence="3 4" key="1">
    <citation type="journal article" date="2019" name="Nat. Med.">
        <title>A library of human gut bacterial isolates paired with longitudinal multiomics data enables mechanistic microbiome research.</title>
        <authorList>
            <person name="Poyet M."/>
            <person name="Groussin M."/>
            <person name="Gibbons S.M."/>
            <person name="Avila-Pacheco J."/>
            <person name="Jiang X."/>
            <person name="Kearney S.M."/>
            <person name="Perrotta A.R."/>
            <person name="Berdy B."/>
            <person name="Zhao S."/>
            <person name="Lieberman T.D."/>
            <person name="Swanson P.K."/>
            <person name="Smith M."/>
            <person name="Roesemann S."/>
            <person name="Alexander J.E."/>
            <person name="Rich S.A."/>
            <person name="Livny J."/>
            <person name="Vlamakis H."/>
            <person name="Clish C."/>
            <person name="Bullock K."/>
            <person name="Deik A."/>
            <person name="Scott J."/>
            <person name="Pierce K.A."/>
            <person name="Xavier R.J."/>
            <person name="Alm E.J."/>
        </authorList>
    </citation>
    <scope>NUCLEOTIDE SEQUENCE [LARGE SCALE GENOMIC DNA]</scope>
    <source>
        <strain evidence="3 4">BIOML-A2</strain>
    </source>
</reference>